<dbReference type="Pfam" id="PF03765">
    <property type="entry name" value="CRAL_TRIO_N"/>
    <property type="match status" value="1"/>
</dbReference>
<dbReference type="Gene3D" id="1.10.8.20">
    <property type="entry name" value="N-terminal domain of phosphatidylinositol transfer protein sec14p"/>
    <property type="match status" value="1"/>
</dbReference>
<gene>
    <name evidence="3" type="ORF">NPX13_g5183</name>
</gene>
<keyword evidence="4" id="KW-1185">Reference proteome</keyword>
<accession>A0A9W8NEZ0</accession>
<dbReference type="SMART" id="SM00516">
    <property type="entry name" value="SEC14"/>
    <property type="match status" value="1"/>
</dbReference>
<dbReference type="SMART" id="SM01100">
    <property type="entry name" value="CRAL_TRIO_N"/>
    <property type="match status" value="1"/>
</dbReference>
<dbReference type="InterPro" id="IPR036865">
    <property type="entry name" value="CRAL-TRIO_dom_sf"/>
</dbReference>
<reference evidence="3" key="1">
    <citation type="submission" date="2022-07" db="EMBL/GenBank/DDBJ databases">
        <title>Genome Sequence of Xylaria arbuscula.</title>
        <authorList>
            <person name="Buettner E."/>
        </authorList>
    </citation>
    <scope>NUCLEOTIDE SEQUENCE</scope>
    <source>
        <strain evidence="3">VT107</strain>
    </source>
</reference>
<dbReference type="EMBL" id="JANPWZ010000797">
    <property type="protein sequence ID" value="KAJ3572048.1"/>
    <property type="molecule type" value="Genomic_DNA"/>
</dbReference>
<feature type="region of interest" description="Disordered" evidence="1">
    <location>
        <begin position="340"/>
        <end position="393"/>
    </location>
</feature>
<evidence type="ECO:0000313" key="4">
    <source>
        <dbReference type="Proteomes" id="UP001148614"/>
    </source>
</evidence>
<organism evidence="3 4">
    <name type="scientific">Xylaria arbuscula</name>
    <dbReference type="NCBI Taxonomy" id="114810"/>
    <lineage>
        <taxon>Eukaryota</taxon>
        <taxon>Fungi</taxon>
        <taxon>Dikarya</taxon>
        <taxon>Ascomycota</taxon>
        <taxon>Pezizomycotina</taxon>
        <taxon>Sordariomycetes</taxon>
        <taxon>Xylariomycetidae</taxon>
        <taxon>Xylariales</taxon>
        <taxon>Xylariaceae</taxon>
        <taxon>Xylaria</taxon>
    </lineage>
</organism>
<dbReference type="InterPro" id="IPR036273">
    <property type="entry name" value="CRAL/TRIO_N_dom_sf"/>
</dbReference>
<dbReference type="CDD" id="cd00170">
    <property type="entry name" value="SEC14"/>
    <property type="match status" value="1"/>
</dbReference>
<dbReference type="InterPro" id="IPR051026">
    <property type="entry name" value="PI/PC_transfer"/>
</dbReference>
<dbReference type="InterPro" id="IPR011074">
    <property type="entry name" value="CRAL/TRIO_N_dom"/>
</dbReference>
<dbReference type="AlphaFoldDB" id="A0A9W8NEZ0"/>
<dbReference type="Pfam" id="PF00650">
    <property type="entry name" value="CRAL_TRIO"/>
    <property type="match status" value="1"/>
</dbReference>
<protein>
    <recommendedName>
        <fullName evidence="2">CRAL-TRIO domain-containing protein</fullName>
    </recommendedName>
</protein>
<sequence length="393" mass="43932">MAPKQPERTELELDPKYDHYDFPTVSVEAREGHPGYLTPAQQAQVHQLRMTLESEGFDGPLDTLTLLRFLRARKFDVNAAKNMLVESQKWRSAMTIVEQEGPESGKPRLLSLKDDPMNNPPDEPLKLNDAVRTWDKDGTFKRGLAQYYPQFYHKTDKDGRLLYFEKLGGIDFGGLKKNAKATNDRMIYNLAVEYEKMVDPRLPACSRQAGHLVETSCSILDFAGVSLLSPGAIYNYIKQASAMSGNNYPERMGKMYVINVHWSQQWIFSIIKGFLDPVTAAKIDHLGKNYLPELLKQVPAENLPASYGGKCQCPGGCELSDAGPWQEEEWRRPAWWEKDPAETTIENKPTEIEAGNGVPIAAETQVEGQPTEAEGAGATNTEVPVTEEAKVPA</sequence>
<dbReference type="Gene3D" id="3.40.525.10">
    <property type="entry name" value="CRAL-TRIO lipid binding domain"/>
    <property type="match status" value="1"/>
</dbReference>
<comment type="caution">
    <text evidence="3">The sequence shown here is derived from an EMBL/GenBank/DDBJ whole genome shotgun (WGS) entry which is preliminary data.</text>
</comment>
<dbReference type="PROSITE" id="PS50191">
    <property type="entry name" value="CRAL_TRIO"/>
    <property type="match status" value="1"/>
</dbReference>
<dbReference type="PANTHER" id="PTHR45657:SF1">
    <property type="entry name" value="CRAL-TRIO DOMAIN-CONTAINING PROTEIN YKL091C-RELATED"/>
    <property type="match status" value="1"/>
</dbReference>
<name>A0A9W8NEZ0_9PEZI</name>
<dbReference type="SUPFAM" id="SSF52087">
    <property type="entry name" value="CRAL/TRIO domain"/>
    <property type="match status" value="1"/>
</dbReference>
<dbReference type="Proteomes" id="UP001148614">
    <property type="component" value="Unassembled WGS sequence"/>
</dbReference>
<dbReference type="SUPFAM" id="SSF46938">
    <property type="entry name" value="CRAL/TRIO N-terminal domain"/>
    <property type="match status" value="1"/>
</dbReference>
<dbReference type="VEuPathDB" id="FungiDB:F4678DRAFT_425693"/>
<evidence type="ECO:0000256" key="1">
    <source>
        <dbReference type="SAM" id="MobiDB-lite"/>
    </source>
</evidence>
<dbReference type="PANTHER" id="PTHR45657">
    <property type="entry name" value="CRAL-TRIO DOMAIN-CONTAINING PROTEIN YKL091C-RELATED"/>
    <property type="match status" value="1"/>
</dbReference>
<proteinExistence type="predicted"/>
<evidence type="ECO:0000259" key="2">
    <source>
        <dbReference type="PROSITE" id="PS50191"/>
    </source>
</evidence>
<evidence type="ECO:0000313" key="3">
    <source>
        <dbReference type="EMBL" id="KAJ3572048.1"/>
    </source>
</evidence>
<dbReference type="InterPro" id="IPR001251">
    <property type="entry name" value="CRAL-TRIO_dom"/>
</dbReference>
<feature type="domain" description="CRAL-TRIO" evidence="2">
    <location>
        <begin position="140"/>
        <end position="315"/>
    </location>
</feature>